<dbReference type="Gene3D" id="1.20.1440.60">
    <property type="entry name" value="23S rRNA-intervening sequence"/>
    <property type="match status" value="1"/>
</dbReference>
<dbReference type="InterPro" id="IPR036583">
    <property type="entry name" value="23S_rRNA_IVS_sf"/>
</dbReference>
<dbReference type="PANTHER" id="PTHR38471">
    <property type="entry name" value="FOUR HELIX BUNDLE PROTEIN"/>
    <property type="match status" value="1"/>
</dbReference>
<dbReference type="NCBIfam" id="TIGR02436">
    <property type="entry name" value="four helix bundle protein"/>
    <property type="match status" value="1"/>
</dbReference>
<protein>
    <recommendedName>
        <fullName evidence="3">Four helix bundle protein</fullName>
    </recommendedName>
</protein>
<organism evidence="1 2">
    <name type="scientific">Candidatus Doudnabacteria bacterium RIFCSPHIGHO2_01_52_17</name>
    <dbReference type="NCBI Taxonomy" id="1817820"/>
    <lineage>
        <taxon>Bacteria</taxon>
        <taxon>Candidatus Doudnaibacteriota</taxon>
    </lineage>
</organism>
<evidence type="ECO:0008006" key="3">
    <source>
        <dbReference type="Google" id="ProtNLM"/>
    </source>
</evidence>
<dbReference type="EMBL" id="MFEG01000073">
    <property type="protein sequence ID" value="OGE74090.1"/>
    <property type="molecule type" value="Genomic_DNA"/>
</dbReference>
<proteinExistence type="predicted"/>
<accession>A0A1F5N9H8</accession>
<evidence type="ECO:0000313" key="2">
    <source>
        <dbReference type="Proteomes" id="UP000176547"/>
    </source>
</evidence>
<dbReference type="AlphaFoldDB" id="A0A1F5N9H8"/>
<name>A0A1F5N9H8_9BACT</name>
<dbReference type="InterPro" id="IPR012657">
    <property type="entry name" value="23S_rRNA-intervening_sequence"/>
</dbReference>
<reference evidence="1 2" key="1">
    <citation type="journal article" date="2016" name="Nat. Commun.">
        <title>Thousands of microbial genomes shed light on interconnected biogeochemical processes in an aquifer system.</title>
        <authorList>
            <person name="Anantharaman K."/>
            <person name="Brown C.T."/>
            <person name="Hug L.A."/>
            <person name="Sharon I."/>
            <person name="Castelle C.J."/>
            <person name="Probst A.J."/>
            <person name="Thomas B.C."/>
            <person name="Singh A."/>
            <person name="Wilkins M.J."/>
            <person name="Karaoz U."/>
            <person name="Brodie E.L."/>
            <person name="Williams K.H."/>
            <person name="Hubbard S.S."/>
            <person name="Banfield J.F."/>
        </authorList>
    </citation>
    <scope>NUCLEOTIDE SEQUENCE [LARGE SCALE GENOMIC DNA]</scope>
</reference>
<dbReference type="SUPFAM" id="SSF158446">
    <property type="entry name" value="IVS-encoded protein-like"/>
    <property type="match status" value="1"/>
</dbReference>
<dbReference type="PANTHER" id="PTHR38471:SF2">
    <property type="entry name" value="FOUR HELIX BUNDLE PROTEIN"/>
    <property type="match status" value="1"/>
</dbReference>
<evidence type="ECO:0000313" key="1">
    <source>
        <dbReference type="EMBL" id="OGE74090.1"/>
    </source>
</evidence>
<gene>
    <name evidence="1" type="ORF">A3K06_03690</name>
</gene>
<sequence>MGIESYKDLIVWKKSVDLVVATYELTDKLPKSELYGLTAQMKEASVSIPANIAEGRRRGTRKDFRHFLLNAFGSGAELESHIEICKRLPFGKNLDYEKVDRLLDEVMRMLNKMSSNLLATS</sequence>
<dbReference type="Proteomes" id="UP000176547">
    <property type="component" value="Unassembled WGS sequence"/>
</dbReference>
<comment type="caution">
    <text evidence="1">The sequence shown here is derived from an EMBL/GenBank/DDBJ whole genome shotgun (WGS) entry which is preliminary data.</text>
</comment>
<dbReference type="Pfam" id="PF05635">
    <property type="entry name" value="23S_rRNA_IVP"/>
    <property type="match status" value="1"/>
</dbReference>
<dbReference type="CDD" id="cd16377">
    <property type="entry name" value="23S_rRNA_IVP_like"/>
    <property type="match status" value="1"/>
</dbReference>